<evidence type="ECO:0000256" key="5">
    <source>
        <dbReference type="RuleBase" id="RU003345"/>
    </source>
</evidence>
<dbReference type="InterPro" id="IPR016161">
    <property type="entry name" value="Ald_DH/histidinol_DH"/>
</dbReference>
<dbReference type="FunFam" id="3.40.309.10:FF:000009">
    <property type="entry name" value="Aldehyde dehydrogenase A"/>
    <property type="match status" value="1"/>
</dbReference>
<dbReference type="GO" id="GO:0016620">
    <property type="term" value="F:oxidoreductase activity, acting on the aldehyde or oxo group of donors, NAD or NADP as acceptor"/>
    <property type="evidence" value="ECO:0007669"/>
    <property type="project" value="InterPro"/>
</dbReference>
<dbReference type="Gene3D" id="3.40.605.10">
    <property type="entry name" value="Aldehyde Dehydrogenase, Chain A, domain 1"/>
    <property type="match status" value="1"/>
</dbReference>
<comment type="caution">
    <text evidence="7">The sequence shown here is derived from an EMBL/GenBank/DDBJ whole genome shotgun (WGS) entry which is preliminary data.</text>
</comment>
<comment type="similarity">
    <text evidence="1 5">Belongs to the aldehyde dehydrogenase family.</text>
</comment>
<evidence type="ECO:0000256" key="2">
    <source>
        <dbReference type="ARBA" id="ARBA00023002"/>
    </source>
</evidence>
<dbReference type="OMA" id="HVMFGGE"/>
<dbReference type="InterPro" id="IPR029510">
    <property type="entry name" value="Ald_DH_CS_GLU"/>
</dbReference>
<dbReference type="Gene3D" id="3.40.309.10">
    <property type="entry name" value="Aldehyde Dehydrogenase, Chain A, domain 2"/>
    <property type="match status" value="1"/>
</dbReference>
<gene>
    <name evidence="7" type="ORF">CIK84_10075</name>
</gene>
<organism evidence="7 8">
    <name type="scientific">Glutamicibacter arilaitensis</name>
    <dbReference type="NCBI Taxonomy" id="256701"/>
    <lineage>
        <taxon>Bacteria</taxon>
        <taxon>Bacillati</taxon>
        <taxon>Actinomycetota</taxon>
        <taxon>Actinomycetes</taxon>
        <taxon>Micrococcales</taxon>
        <taxon>Micrococcaceae</taxon>
        <taxon>Glutamicibacter</taxon>
    </lineage>
</organism>
<dbReference type="Proteomes" id="UP000235739">
    <property type="component" value="Unassembled WGS sequence"/>
</dbReference>
<dbReference type="PANTHER" id="PTHR42986">
    <property type="entry name" value="BENZALDEHYDE DEHYDROGENASE YFMT"/>
    <property type="match status" value="1"/>
</dbReference>
<feature type="domain" description="Aldehyde dehydrogenase" evidence="6">
    <location>
        <begin position="25"/>
        <end position="484"/>
    </location>
</feature>
<evidence type="ECO:0000259" key="6">
    <source>
        <dbReference type="Pfam" id="PF00171"/>
    </source>
</evidence>
<dbReference type="PROSITE" id="PS00070">
    <property type="entry name" value="ALDEHYDE_DEHYDR_CYS"/>
    <property type="match status" value="1"/>
</dbReference>
<evidence type="ECO:0000256" key="1">
    <source>
        <dbReference type="ARBA" id="ARBA00009986"/>
    </source>
</evidence>
<evidence type="ECO:0000313" key="7">
    <source>
        <dbReference type="EMBL" id="PMQ21840.1"/>
    </source>
</evidence>
<dbReference type="FunFam" id="3.40.605.10:FF:000007">
    <property type="entry name" value="NAD/NADP-dependent betaine aldehyde dehydrogenase"/>
    <property type="match status" value="1"/>
</dbReference>
<accession>A0A2N7S6S3</accession>
<dbReference type="EMBL" id="PNQX01000001">
    <property type="protein sequence ID" value="PMQ21840.1"/>
    <property type="molecule type" value="Genomic_DNA"/>
</dbReference>
<dbReference type="SUPFAM" id="SSF53720">
    <property type="entry name" value="ALDH-like"/>
    <property type="match status" value="1"/>
</dbReference>
<sequence>MTVQSTAKLRFLEQLPATLFIGGQWVEGRSDATLRTTNPFDDSLLAEIRQASTEDVDAAYQAAATSQPGWASFSPAKRSKVLNQAADYLQGNFDGILALLIAESGSTHLKANIELGGTIAAIREAATFPTRVHGKILPSNAEGKENRVYREPVGVVAVISPWNFPMLLSARSVAPALALGNAVVLKPASDTPLVGALVLAKAFAEAGLPEGVLNALVGSGSEIGDYFVAHQTPSLVSFTGSTPVGKNVGKIAVSGEHMKRVALELGGNAPFVVLEDADLEEAAKAATLGKFLHQGQICMAINRIIVQAPVYEEFIEKFIEQVNKLGYGDAADPANLVGPIINDTQLESVSTKIKTARSQGAREVLAGSINGRVVSPHVFADVTSQMELFREEIFGPVVGIAKAESQAHALELANDTEFGLSSAVFTQNLEKGVAFARGIKAGMTHINDITVNDEPHVMFGGEKNSGLGRFNGEWAIEEFTTDHWIGVQSTKKQYPF</sequence>
<evidence type="ECO:0000256" key="4">
    <source>
        <dbReference type="PROSITE-ProRule" id="PRU10007"/>
    </source>
</evidence>
<dbReference type="InterPro" id="IPR015590">
    <property type="entry name" value="Aldehyde_DH_dom"/>
</dbReference>
<evidence type="ECO:0000256" key="3">
    <source>
        <dbReference type="ARBA" id="ARBA00023027"/>
    </source>
</evidence>
<protein>
    <submittedName>
        <fullName evidence="7">Aldehyde dehydrogenase</fullName>
    </submittedName>
</protein>
<dbReference type="PROSITE" id="PS00687">
    <property type="entry name" value="ALDEHYDE_DEHYDR_GLU"/>
    <property type="match status" value="1"/>
</dbReference>
<evidence type="ECO:0000313" key="8">
    <source>
        <dbReference type="Proteomes" id="UP000235739"/>
    </source>
</evidence>
<reference evidence="7 8" key="1">
    <citation type="journal article" date="2017" name="Elife">
        <title>Extensive horizontal gene transfer in cheese-associated bacteria.</title>
        <authorList>
            <person name="Bonham K.S."/>
            <person name="Wolfe B.E."/>
            <person name="Dutton R.J."/>
        </authorList>
    </citation>
    <scope>NUCLEOTIDE SEQUENCE [LARGE SCALE GENOMIC DNA]</scope>
    <source>
        <strain evidence="7 8">JB182</strain>
    </source>
</reference>
<keyword evidence="3" id="KW-0520">NAD</keyword>
<dbReference type="GeneID" id="303184355"/>
<keyword evidence="2 5" id="KW-0560">Oxidoreductase</keyword>
<proteinExistence type="inferred from homology"/>
<name>A0A2N7S6S3_9MICC</name>
<dbReference type="PANTHER" id="PTHR42986:SF1">
    <property type="entry name" value="BENZALDEHYDE DEHYDROGENASE YFMT"/>
    <property type="match status" value="1"/>
</dbReference>
<dbReference type="RefSeq" id="WP_013348108.1">
    <property type="nucleotide sequence ID" value="NZ_JABUYH010000009.1"/>
</dbReference>
<dbReference type="InterPro" id="IPR016163">
    <property type="entry name" value="Ald_DH_C"/>
</dbReference>
<dbReference type="InterPro" id="IPR016160">
    <property type="entry name" value="Ald_DH_CS_CYS"/>
</dbReference>
<feature type="active site" evidence="4">
    <location>
        <position position="264"/>
    </location>
</feature>
<dbReference type="CDD" id="cd07151">
    <property type="entry name" value="ALDH_HBenzADH"/>
    <property type="match status" value="1"/>
</dbReference>
<dbReference type="InterPro" id="IPR016162">
    <property type="entry name" value="Ald_DH_N"/>
</dbReference>
<dbReference type="AlphaFoldDB" id="A0A2N7S6S3"/>
<dbReference type="Pfam" id="PF00171">
    <property type="entry name" value="Aldedh"/>
    <property type="match status" value="1"/>
</dbReference>